<feature type="domain" description="DOT1" evidence="2">
    <location>
        <begin position="124"/>
        <end position="247"/>
    </location>
</feature>
<evidence type="ECO:0000313" key="4">
    <source>
        <dbReference type="Proteomes" id="UP000266841"/>
    </source>
</evidence>
<dbReference type="InterPro" id="IPR029063">
    <property type="entry name" value="SAM-dependent_MTases_sf"/>
</dbReference>
<organism evidence="3 4">
    <name type="scientific">Thalassiosira oceanica</name>
    <name type="common">Marine diatom</name>
    <dbReference type="NCBI Taxonomy" id="159749"/>
    <lineage>
        <taxon>Eukaryota</taxon>
        <taxon>Sar</taxon>
        <taxon>Stramenopiles</taxon>
        <taxon>Ochrophyta</taxon>
        <taxon>Bacillariophyta</taxon>
        <taxon>Coscinodiscophyceae</taxon>
        <taxon>Thalassiosirophycidae</taxon>
        <taxon>Thalassiosirales</taxon>
        <taxon>Thalassiosiraceae</taxon>
        <taxon>Thalassiosira</taxon>
    </lineage>
</organism>
<dbReference type="Pfam" id="PF08123">
    <property type="entry name" value="DOT1"/>
    <property type="match status" value="1"/>
</dbReference>
<feature type="compositionally biased region" description="Polar residues" evidence="1">
    <location>
        <begin position="9"/>
        <end position="24"/>
    </location>
</feature>
<gene>
    <name evidence="3" type="ORF">THAOC_20164</name>
</gene>
<keyword evidence="4" id="KW-1185">Reference proteome</keyword>
<dbReference type="Proteomes" id="UP000266841">
    <property type="component" value="Unassembled WGS sequence"/>
</dbReference>
<name>K0S0J2_THAOC</name>
<dbReference type="EMBL" id="AGNL01022665">
    <property type="protein sequence ID" value="EJK59588.1"/>
    <property type="molecule type" value="Genomic_DNA"/>
</dbReference>
<feature type="compositionally biased region" description="Basic residues" evidence="1">
    <location>
        <begin position="38"/>
        <end position="49"/>
    </location>
</feature>
<dbReference type="GO" id="GO:0031151">
    <property type="term" value="F:histone H3K79 methyltransferase activity"/>
    <property type="evidence" value="ECO:0007669"/>
    <property type="project" value="InterPro"/>
</dbReference>
<dbReference type="Gene3D" id="3.40.50.150">
    <property type="entry name" value="Vaccinia Virus protein VP39"/>
    <property type="match status" value="1"/>
</dbReference>
<evidence type="ECO:0000259" key="2">
    <source>
        <dbReference type="Pfam" id="PF08123"/>
    </source>
</evidence>
<protein>
    <recommendedName>
        <fullName evidence="2">DOT1 domain-containing protein</fullName>
    </recommendedName>
</protein>
<sequence>MKTDPATPATPSASGTGVPSSLLATSERADPKAPNTVQRRKHGTSVHQTKRLQHMTICCTLIAGNRALTVAPEVRPSRVARVTELVSSALGDDGGGAASPSSRDRYASVRRSISGFQTDLPANELVYGELSVPVLATILDAVGVRTGDVFLDIGSGDGGLVLAASLLYAPSPEDEGGTAREENSIAKAYGVEIVPGLVERSNVHWSNLRRVLDQSSLGRHSANVEFALGDVHEPNEDIRRILAEATVAVCFATTWSAGNADLESNKGRTSLQGRRLPRLSKALVALRRDAASLSLTGG</sequence>
<comment type="caution">
    <text evidence="3">The sequence shown here is derived from an EMBL/GenBank/DDBJ whole genome shotgun (WGS) entry which is preliminary data.</text>
</comment>
<proteinExistence type="predicted"/>
<evidence type="ECO:0000313" key="3">
    <source>
        <dbReference type="EMBL" id="EJK59588.1"/>
    </source>
</evidence>
<dbReference type="InterPro" id="IPR025789">
    <property type="entry name" value="DOT1_dom"/>
</dbReference>
<dbReference type="SUPFAM" id="SSF53335">
    <property type="entry name" value="S-adenosyl-L-methionine-dependent methyltransferases"/>
    <property type="match status" value="1"/>
</dbReference>
<accession>K0S0J2</accession>
<evidence type="ECO:0000256" key="1">
    <source>
        <dbReference type="SAM" id="MobiDB-lite"/>
    </source>
</evidence>
<reference evidence="3 4" key="1">
    <citation type="journal article" date="2012" name="Genome Biol.">
        <title>Genome and low-iron response of an oceanic diatom adapted to chronic iron limitation.</title>
        <authorList>
            <person name="Lommer M."/>
            <person name="Specht M."/>
            <person name="Roy A.S."/>
            <person name="Kraemer L."/>
            <person name="Andreson R."/>
            <person name="Gutowska M.A."/>
            <person name="Wolf J."/>
            <person name="Bergner S.V."/>
            <person name="Schilhabel M.B."/>
            <person name="Klostermeier U.C."/>
            <person name="Beiko R.G."/>
            <person name="Rosenstiel P."/>
            <person name="Hippler M."/>
            <person name="Laroche J."/>
        </authorList>
    </citation>
    <scope>NUCLEOTIDE SEQUENCE [LARGE SCALE GENOMIC DNA]</scope>
    <source>
        <strain evidence="3 4">CCMP1005</strain>
    </source>
</reference>
<dbReference type="AlphaFoldDB" id="K0S0J2"/>
<dbReference type="OrthoDB" id="45038at2759"/>
<feature type="region of interest" description="Disordered" evidence="1">
    <location>
        <begin position="1"/>
        <end position="49"/>
    </location>
</feature>